<dbReference type="Proteomes" id="UP000253204">
    <property type="component" value="Unassembled WGS sequence"/>
</dbReference>
<dbReference type="PRINTS" id="PR00081">
    <property type="entry name" value="GDHRDH"/>
</dbReference>
<dbReference type="InterPro" id="IPR002347">
    <property type="entry name" value="SDR_fam"/>
</dbReference>
<dbReference type="InterPro" id="IPR036291">
    <property type="entry name" value="NAD(P)-bd_dom_sf"/>
</dbReference>
<accession>A0A368U882</accession>
<dbReference type="RefSeq" id="WP_114486156.1">
    <property type="nucleotide sequence ID" value="NZ_CBCSHM010000040.1"/>
</dbReference>
<evidence type="ECO:0000313" key="3">
    <source>
        <dbReference type="Proteomes" id="UP000253204"/>
    </source>
</evidence>
<gene>
    <name evidence="2" type="ORF">DU506_06645</name>
</gene>
<evidence type="ECO:0000256" key="1">
    <source>
        <dbReference type="ARBA" id="ARBA00006484"/>
    </source>
</evidence>
<reference evidence="2 3" key="1">
    <citation type="submission" date="2018-07" db="EMBL/GenBank/DDBJ databases">
        <title>Halomonas rutogse sp. nov., isolated from Lake TangqianCo on Tibetan Plateau.</title>
        <authorList>
            <person name="Lu H."/>
            <person name="Xing P."/>
            <person name="Wu Q."/>
        </authorList>
    </citation>
    <scope>NUCLEOTIDE SEQUENCE [LARGE SCALE GENOMIC DNA]</scope>
    <source>
        <strain evidence="2 3">TQ8S</strain>
    </source>
</reference>
<evidence type="ECO:0000313" key="2">
    <source>
        <dbReference type="EMBL" id="RCV92696.1"/>
    </source>
</evidence>
<dbReference type="OrthoDB" id="9814396at2"/>
<dbReference type="SUPFAM" id="SSF51735">
    <property type="entry name" value="NAD(P)-binding Rossmann-fold domains"/>
    <property type="match status" value="1"/>
</dbReference>
<dbReference type="PANTHER" id="PTHR42820">
    <property type="entry name" value="SHORT-CHAIN DEHYDROGENASE REDUCTASE"/>
    <property type="match status" value="1"/>
</dbReference>
<dbReference type="AlphaFoldDB" id="A0A368U882"/>
<comment type="caution">
    <text evidence="2">The sequence shown here is derived from an EMBL/GenBank/DDBJ whole genome shotgun (WGS) entry which is preliminary data.</text>
</comment>
<dbReference type="PANTHER" id="PTHR42820:SF1">
    <property type="entry name" value="SHORT-CHAIN DEHYDROGENASE_REDUCTASE FAMILY PROTEIN"/>
    <property type="match status" value="1"/>
</dbReference>
<organism evidence="2 3">
    <name type="scientific">Vreelandella rituensis</name>
    <dbReference type="NCBI Taxonomy" id="2282306"/>
    <lineage>
        <taxon>Bacteria</taxon>
        <taxon>Pseudomonadati</taxon>
        <taxon>Pseudomonadota</taxon>
        <taxon>Gammaproteobacteria</taxon>
        <taxon>Oceanospirillales</taxon>
        <taxon>Halomonadaceae</taxon>
        <taxon>Vreelandella</taxon>
    </lineage>
</organism>
<keyword evidence="3" id="KW-1185">Reference proteome</keyword>
<dbReference type="FunFam" id="3.40.50.720:FF:000084">
    <property type="entry name" value="Short-chain dehydrogenase reductase"/>
    <property type="match status" value="1"/>
</dbReference>
<proteinExistence type="inferred from homology"/>
<dbReference type="Pfam" id="PF13561">
    <property type="entry name" value="adh_short_C2"/>
    <property type="match status" value="1"/>
</dbReference>
<dbReference type="EMBL" id="QPIJ01000010">
    <property type="protein sequence ID" value="RCV92696.1"/>
    <property type="molecule type" value="Genomic_DNA"/>
</dbReference>
<sequence length="262" mass="28255">MSNASSNKRVENKVVLITGGVFGIGRAISLLLAREGAKVAVTDIQDEEGKKVVEEIKNAGGTAEYWHLDTSSEEQVKKVFSEVVDTFGNLNVLVNNAGVSGPNKPTHEVTAEEWNDLMAINVNGVFFCTKHAIPSMQKAGQGSIINLSSIYGIVGAADLPPYHASKGAVRVMSKNDALFYAKNNIRVNSIHPGFIWTPLVENLGKQSPEGVEAFRKQLDELHPIGHVGEPDDIAYGTLYLASDESKFVTGSELLIDGGYLSR</sequence>
<name>A0A368U882_9GAMM</name>
<dbReference type="PRINTS" id="PR00080">
    <property type="entry name" value="SDRFAMILY"/>
</dbReference>
<dbReference type="Gene3D" id="3.40.50.720">
    <property type="entry name" value="NAD(P)-binding Rossmann-like Domain"/>
    <property type="match status" value="1"/>
</dbReference>
<comment type="similarity">
    <text evidence="1">Belongs to the short-chain dehydrogenases/reductases (SDR) family.</text>
</comment>
<dbReference type="NCBIfam" id="NF005559">
    <property type="entry name" value="PRK07231.1"/>
    <property type="match status" value="1"/>
</dbReference>
<protein>
    <submittedName>
        <fullName evidence="2">SDR family NAD(P)-dependent oxidoreductase</fullName>
    </submittedName>
</protein>